<dbReference type="Pfam" id="PF13692">
    <property type="entry name" value="Glyco_trans_1_4"/>
    <property type="match status" value="1"/>
</dbReference>
<keyword evidence="2" id="KW-1185">Reference proteome</keyword>
<dbReference type="GO" id="GO:0016740">
    <property type="term" value="F:transferase activity"/>
    <property type="evidence" value="ECO:0007669"/>
    <property type="project" value="UniProtKB-KW"/>
</dbReference>
<comment type="caution">
    <text evidence="1">The sequence shown here is derived from an EMBL/GenBank/DDBJ whole genome shotgun (WGS) entry which is preliminary data.</text>
</comment>
<reference evidence="1 2" key="1">
    <citation type="submission" date="2020-04" db="EMBL/GenBank/DDBJ databases">
        <title>Flammeovirga sp. SR4, a novel species isolated from seawater.</title>
        <authorList>
            <person name="Wang X."/>
        </authorList>
    </citation>
    <scope>NUCLEOTIDE SEQUENCE [LARGE SCALE GENOMIC DNA]</scope>
    <source>
        <strain evidence="1 2">ATCC 23126</strain>
    </source>
</reference>
<protein>
    <submittedName>
        <fullName evidence="1">Glycosyltransferase</fullName>
    </submittedName>
</protein>
<name>A0A7X9S1I9_9BACT</name>
<keyword evidence="1" id="KW-0808">Transferase</keyword>
<evidence type="ECO:0000313" key="1">
    <source>
        <dbReference type="EMBL" id="NME72549.1"/>
    </source>
</evidence>
<evidence type="ECO:0000313" key="2">
    <source>
        <dbReference type="Proteomes" id="UP000576082"/>
    </source>
</evidence>
<dbReference type="PANTHER" id="PTHR12526">
    <property type="entry name" value="GLYCOSYLTRANSFERASE"/>
    <property type="match status" value="1"/>
</dbReference>
<sequence>MKIVHISTYPNGGAGNATIRMHKSLLENGVDSKVITRDYTLDLEGVKAFNSSVWFRRCSTLWKMIKILPNFYKEDQACEGFSSPLSLYYVHKHPDVVEADVVIVQWVSNFLDYSTFFEKINKPVYLYLHDMNHFHGGFHYLEDVKRFPQYQKLEQLYKTIKKEAYQKADIEVMAPSQWMIDISKKSELLGGFSHHRMFYGLDPERMKYHEQSQARQYFKLPEAGRVLLFVSEKVSNRRKGATLLIEALKKVKFEDNVSILVVGNYDKSIFDAENVYTTGLLKSEKEMSMAYSAADLFILPSREDNMPNVMLESLYCGTPVMSFSNGGMKEIINETNGIIIPEVEVNALTEAVQQWVDQPPTFDREQIRKEIISRFNLKTRGEALKTLINNRLQTI</sequence>
<dbReference type="EMBL" id="JABANE010000174">
    <property type="protein sequence ID" value="NME72549.1"/>
    <property type="molecule type" value="Genomic_DNA"/>
</dbReference>
<gene>
    <name evidence="1" type="ORF">HHU12_31605</name>
</gene>
<dbReference type="SUPFAM" id="SSF53756">
    <property type="entry name" value="UDP-Glycosyltransferase/glycogen phosphorylase"/>
    <property type="match status" value="1"/>
</dbReference>
<organism evidence="1 2">
    <name type="scientific">Flammeovirga aprica JL-4</name>
    <dbReference type="NCBI Taxonomy" id="694437"/>
    <lineage>
        <taxon>Bacteria</taxon>
        <taxon>Pseudomonadati</taxon>
        <taxon>Bacteroidota</taxon>
        <taxon>Cytophagia</taxon>
        <taxon>Cytophagales</taxon>
        <taxon>Flammeovirgaceae</taxon>
        <taxon>Flammeovirga</taxon>
    </lineage>
</organism>
<dbReference type="RefSeq" id="WP_169660736.1">
    <property type="nucleotide sequence ID" value="NZ_JABANE010000174.1"/>
</dbReference>
<dbReference type="PANTHER" id="PTHR12526:SF626">
    <property type="entry name" value="GLL4300 PROTEIN"/>
    <property type="match status" value="1"/>
</dbReference>
<dbReference type="Proteomes" id="UP000576082">
    <property type="component" value="Unassembled WGS sequence"/>
</dbReference>
<proteinExistence type="predicted"/>
<dbReference type="AlphaFoldDB" id="A0A7X9S1I9"/>
<dbReference type="Gene3D" id="3.40.50.2000">
    <property type="entry name" value="Glycogen Phosphorylase B"/>
    <property type="match status" value="2"/>
</dbReference>
<accession>A0A7X9S1I9</accession>